<evidence type="ECO:0000256" key="1">
    <source>
        <dbReference type="ARBA" id="ARBA00022857"/>
    </source>
</evidence>
<dbReference type="PANTHER" id="PTHR44154:SF1">
    <property type="entry name" value="QUINONE OXIDOREDUCTASE"/>
    <property type="match status" value="1"/>
</dbReference>
<dbReference type="CDD" id="cd05289">
    <property type="entry name" value="MDR_like_2"/>
    <property type="match status" value="1"/>
</dbReference>
<organism evidence="3 4">
    <name type="scientific">Frondihabitans peucedani</name>
    <dbReference type="NCBI Taxonomy" id="598626"/>
    <lineage>
        <taxon>Bacteria</taxon>
        <taxon>Bacillati</taxon>
        <taxon>Actinomycetota</taxon>
        <taxon>Actinomycetes</taxon>
        <taxon>Micrococcales</taxon>
        <taxon>Microbacteriaceae</taxon>
        <taxon>Frondihabitans</taxon>
    </lineage>
</organism>
<proteinExistence type="predicted"/>
<dbReference type="Pfam" id="PF13602">
    <property type="entry name" value="ADH_zinc_N_2"/>
    <property type="match status" value="1"/>
</dbReference>
<dbReference type="PANTHER" id="PTHR44154">
    <property type="entry name" value="QUINONE OXIDOREDUCTASE"/>
    <property type="match status" value="1"/>
</dbReference>
<evidence type="ECO:0000259" key="2">
    <source>
        <dbReference type="SMART" id="SM00829"/>
    </source>
</evidence>
<dbReference type="Pfam" id="PF08240">
    <property type="entry name" value="ADH_N"/>
    <property type="match status" value="1"/>
</dbReference>
<sequence>MKVIGVTKFGGPDALAIHEVEEPHAGPGEVRIEVKAFAVSPTDTGVRAGGRDLSQAGEPPYVPGMDAAGVVDEVGEGVTEWKEGDEVMAIALPLRGHGGAYVQELVAPVDSIARIPAGTSFEEASTIPMNGLTAVQILEKAGLAAGQTLLVTGAPGLLGNYLVQLAEQEGIVVIADAADKDRALVESLGADHIVPRGDEFVAAVQAIAPHGVDAIADTALLHEQAVPLLREGGVFLAVRGWQGDGTPGVRFEQVMVFDEYHSHTKLDRLRQAVEDGVLTPRVSEVLPAAEPGTSADAHRRLEAGGTRGRLVLTW</sequence>
<dbReference type="SUPFAM" id="SSF51735">
    <property type="entry name" value="NAD(P)-binding Rossmann-fold domains"/>
    <property type="match status" value="1"/>
</dbReference>
<dbReference type="SMART" id="SM00829">
    <property type="entry name" value="PKS_ER"/>
    <property type="match status" value="1"/>
</dbReference>
<reference evidence="4" key="1">
    <citation type="journal article" date="2019" name="Int. J. Syst. Evol. Microbiol.">
        <title>The Global Catalogue of Microorganisms (GCM) 10K type strain sequencing project: providing services to taxonomists for standard genome sequencing and annotation.</title>
        <authorList>
            <consortium name="The Broad Institute Genomics Platform"/>
            <consortium name="The Broad Institute Genome Sequencing Center for Infectious Disease"/>
            <person name="Wu L."/>
            <person name="Ma J."/>
        </authorList>
    </citation>
    <scope>NUCLEOTIDE SEQUENCE [LARGE SCALE GENOMIC DNA]</scope>
    <source>
        <strain evidence="4">JCM 17442</strain>
    </source>
</reference>
<keyword evidence="1" id="KW-0521">NADP</keyword>
<dbReference type="SUPFAM" id="SSF50129">
    <property type="entry name" value="GroES-like"/>
    <property type="match status" value="1"/>
</dbReference>
<keyword evidence="4" id="KW-1185">Reference proteome</keyword>
<accession>A0ABP8E6J0</accession>
<dbReference type="InterPro" id="IPR051603">
    <property type="entry name" value="Zinc-ADH_QOR/CCCR"/>
</dbReference>
<dbReference type="InterPro" id="IPR036291">
    <property type="entry name" value="NAD(P)-bd_dom_sf"/>
</dbReference>
<comment type="caution">
    <text evidence="3">The sequence shown here is derived from an EMBL/GenBank/DDBJ whole genome shotgun (WGS) entry which is preliminary data.</text>
</comment>
<feature type="domain" description="Enoyl reductase (ER)" evidence="2">
    <location>
        <begin position="10"/>
        <end position="312"/>
    </location>
</feature>
<dbReference type="Gene3D" id="3.90.180.10">
    <property type="entry name" value="Medium-chain alcohol dehydrogenases, catalytic domain"/>
    <property type="match status" value="1"/>
</dbReference>
<dbReference type="EMBL" id="BAABAU010000012">
    <property type="protein sequence ID" value="GAA4267852.1"/>
    <property type="molecule type" value="Genomic_DNA"/>
</dbReference>
<evidence type="ECO:0000313" key="3">
    <source>
        <dbReference type="EMBL" id="GAA4267852.1"/>
    </source>
</evidence>
<name>A0ABP8E6J0_9MICO</name>
<dbReference type="InterPro" id="IPR020843">
    <property type="entry name" value="ER"/>
</dbReference>
<gene>
    <name evidence="3" type="ORF">GCM10022256_34640</name>
</gene>
<dbReference type="InterPro" id="IPR011032">
    <property type="entry name" value="GroES-like_sf"/>
</dbReference>
<dbReference type="Gene3D" id="3.40.50.720">
    <property type="entry name" value="NAD(P)-binding Rossmann-like Domain"/>
    <property type="match status" value="1"/>
</dbReference>
<dbReference type="RefSeq" id="WP_344798545.1">
    <property type="nucleotide sequence ID" value="NZ_BAABAU010000012.1"/>
</dbReference>
<protein>
    <submittedName>
        <fullName evidence="3">NADP-dependent oxidoreductase</fullName>
    </submittedName>
</protein>
<dbReference type="Proteomes" id="UP001501594">
    <property type="component" value="Unassembled WGS sequence"/>
</dbReference>
<evidence type="ECO:0000313" key="4">
    <source>
        <dbReference type="Proteomes" id="UP001501594"/>
    </source>
</evidence>
<dbReference type="InterPro" id="IPR013154">
    <property type="entry name" value="ADH-like_N"/>
</dbReference>